<evidence type="ECO:0000256" key="3">
    <source>
        <dbReference type="SAM" id="MobiDB-lite"/>
    </source>
</evidence>
<dbReference type="EMBL" id="MPZN01000044">
    <property type="protein sequence ID" value="PPL16607.1"/>
    <property type="molecule type" value="Genomic_DNA"/>
</dbReference>
<dbReference type="PANTHER" id="PTHR10357:SF210">
    <property type="entry name" value="MALTODEXTRIN GLUCOSIDASE"/>
    <property type="match status" value="1"/>
</dbReference>
<evidence type="ECO:0000313" key="6">
    <source>
        <dbReference type="Proteomes" id="UP000237755"/>
    </source>
</evidence>
<dbReference type="SUPFAM" id="SSF51445">
    <property type="entry name" value="(Trans)glycosidases"/>
    <property type="match status" value="1"/>
</dbReference>
<keyword evidence="6" id="KW-1185">Reference proteome</keyword>
<feature type="domain" description="Glycosyl hydrolase family 13 catalytic" evidence="4">
    <location>
        <begin position="158"/>
        <end position="541"/>
    </location>
</feature>
<evidence type="ECO:0000256" key="1">
    <source>
        <dbReference type="ARBA" id="ARBA00022801"/>
    </source>
</evidence>
<accession>A0ABX5AUF1</accession>
<evidence type="ECO:0000259" key="4">
    <source>
        <dbReference type="SMART" id="SM00642"/>
    </source>
</evidence>
<dbReference type="InterPro" id="IPR006047">
    <property type="entry name" value="GH13_cat_dom"/>
</dbReference>
<feature type="region of interest" description="Disordered" evidence="3">
    <location>
        <begin position="1"/>
        <end position="21"/>
    </location>
</feature>
<protein>
    <submittedName>
        <fullName evidence="5">Alpha-glycosidase</fullName>
    </submittedName>
</protein>
<dbReference type="InterPro" id="IPR004185">
    <property type="entry name" value="Glyco_hydro_13_lg-like_dom"/>
</dbReference>
<reference evidence="5 6" key="1">
    <citation type="journal article" date="2008" name="Int. J. Syst. Evol. Microbiol.">
        <title>Leifsonia pindariensis sp. nov., isolated from the Pindari glacier of the Indian Himalayas, and emended description of the genus Leifsonia.</title>
        <authorList>
            <person name="Reddy G.S."/>
            <person name="Prabagaran S.R."/>
            <person name="Shivaji S."/>
        </authorList>
    </citation>
    <scope>NUCLEOTIDE SEQUENCE [LARGE SCALE GENOMIC DNA]</scope>
    <source>
        <strain evidence="5 6">PON 10</strain>
    </source>
</reference>
<dbReference type="Proteomes" id="UP000237755">
    <property type="component" value="Unassembled WGS sequence"/>
</dbReference>
<proteinExistence type="predicted"/>
<dbReference type="SMART" id="SM00642">
    <property type="entry name" value="Aamy"/>
    <property type="match status" value="1"/>
</dbReference>
<dbReference type="Gene3D" id="3.20.20.80">
    <property type="entry name" value="Glycosidases"/>
    <property type="match status" value="1"/>
</dbReference>
<dbReference type="Pfam" id="PF00128">
    <property type="entry name" value="Alpha-amylase"/>
    <property type="match status" value="1"/>
</dbReference>
<keyword evidence="2" id="KW-0326">Glycosidase</keyword>
<evidence type="ECO:0000313" key="5">
    <source>
        <dbReference type="EMBL" id="PPL16607.1"/>
    </source>
</evidence>
<gene>
    <name evidence="5" type="ORF">GY24_12420</name>
</gene>
<dbReference type="InterPro" id="IPR017853">
    <property type="entry name" value="GH"/>
</dbReference>
<evidence type="ECO:0000256" key="2">
    <source>
        <dbReference type="ARBA" id="ARBA00023295"/>
    </source>
</evidence>
<dbReference type="PANTHER" id="PTHR10357">
    <property type="entry name" value="ALPHA-AMYLASE FAMILY MEMBER"/>
    <property type="match status" value="1"/>
</dbReference>
<comment type="caution">
    <text evidence="5">The sequence shown here is derived from an EMBL/GenBank/DDBJ whole genome shotgun (WGS) entry which is preliminary data.</text>
</comment>
<dbReference type="CDD" id="cd11338">
    <property type="entry name" value="AmyAc_CMD"/>
    <property type="match status" value="1"/>
</dbReference>
<dbReference type="CDD" id="cd02857">
    <property type="entry name" value="E_set_CDase_PDE_N"/>
    <property type="match status" value="1"/>
</dbReference>
<name>A0ABX5AUF1_9MICO</name>
<keyword evidence="1" id="KW-0378">Hydrolase</keyword>
<sequence>MGFMLAPHHDGSPLHVSTQTPALGETVRVRLRVPAGEAGPAGLGLAALDGVSVRSNPNHEPRFAPAVLLGEHGGWAWWQAEVEVENPVHGYRFLLTGPAADAAGTGDAAGAGLPAQRWLNATGLHDTEPLDAEDFKLVASPADIGAPPEWLASSVLYQVFPDRFARSAAADGRELPEWAIAAAWGDPVDPEPPARSTQFYGGDLDGVTERLGHLADLGVTLLYLTPVFAGRSNHRYDATNFDAVDPLLGGDEALVRLVEAAHARGIRVIGDLTSNHSGDAHEWFLAAHHHPEAPESDFYYWKDAANDGYESWLGVPSLPKFNWASKELRRRFIEGPDSVVARWLKPPFHLDGWRIDVANMTGRLGAEDLNAEVRQTIRRTMVEVNPDTILLGESTNDAASDFQGDAWHGAMTYTTFTRPLWSWLMRPGSEAAGGIGFAGNRVPSYTGRQFHAVHTRFVAGFPWRTRLGTLNALNTHDTPRFATSALPGAVPVALGLSVTLPGIPVVFAGDEFGLTGVDGEASRTPIPWPLLEQDRAADAAALAQDTTRLYTELIALRRGQPALNGGGMRWLHIGDDVLVFVRESEENSVLVTAGRGDFSVTIPVAALGGGAGDAMGLQPLFGAEVAGAPGVQLAESDGEIRLSAHGPSFAAWAFSGVKTP</sequence>
<organism evidence="5 6">
    <name type="scientific">Microterricola pindariensis</name>
    <dbReference type="NCBI Taxonomy" id="478010"/>
    <lineage>
        <taxon>Bacteria</taxon>
        <taxon>Bacillati</taxon>
        <taxon>Actinomycetota</taxon>
        <taxon>Actinomycetes</taxon>
        <taxon>Micrococcales</taxon>
        <taxon>Microbacteriaceae</taxon>
        <taxon>Microterricola</taxon>
    </lineage>
</organism>